<evidence type="ECO:0000256" key="1">
    <source>
        <dbReference type="SAM" id="Phobius"/>
    </source>
</evidence>
<keyword evidence="3" id="KW-1185">Reference proteome</keyword>
<accession>A0A8X8YSI2</accession>
<evidence type="ECO:0000313" key="2">
    <source>
        <dbReference type="EMBL" id="KAG6434808.1"/>
    </source>
</evidence>
<protein>
    <submittedName>
        <fullName evidence="2">Uncharacterized protein</fullName>
    </submittedName>
</protein>
<gene>
    <name evidence="2" type="ORF">SASPL_106451</name>
</gene>
<name>A0A8X8YSI2_SALSN</name>
<comment type="caution">
    <text evidence="2">The sequence shown here is derived from an EMBL/GenBank/DDBJ whole genome shotgun (WGS) entry which is preliminary data.</text>
</comment>
<organism evidence="2">
    <name type="scientific">Salvia splendens</name>
    <name type="common">Scarlet sage</name>
    <dbReference type="NCBI Taxonomy" id="180675"/>
    <lineage>
        <taxon>Eukaryota</taxon>
        <taxon>Viridiplantae</taxon>
        <taxon>Streptophyta</taxon>
        <taxon>Embryophyta</taxon>
        <taxon>Tracheophyta</taxon>
        <taxon>Spermatophyta</taxon>
        <taxon>Magnoliopsida</taxon>
        <taxon>eudicotyledons</taxon>
        <taxon>Gunneridae</taxon>
        <taxon>Pentapetalae</taxon>
        <taxon>asterids</taxon>
        <taxon>lamiids</taxon>
        <taxon>Lamiales</taxon>
        <taxon>Lamiaceae</taxon>
        <taxon>Nepetoideae</taxon>
        <taxon>Mentheae</taxon>
        <taxon>Salviinae</taxon>
        <taxon>Salvia</taxon>
        <taxon>Salvia subgen. Calosphace</taxon>
        <taxon>core Calosphace</taxon>
    </lineage>
</organism>
<proteinExistence type="predicted"/>
<reference evidence="2" key="1">
    <citation type="submission" date="2018-01" db="EMBL/GenBank/DDBJ databases">
        <authorList>
            <person name="Mao J.F."/>
        </authorList>
    </citation>
    <scope>NUCLEOTIDE SEQUENCE</scope>
    <source>
        <strain evidence="2">Huo1</strain>
        <tissue evidence="2">Leaf</tissue>
    </source>
</reference>
<feature type="transmembrane region" description="Helical" evidence="1">
    <location>
        <begin position="85"/>
        <end position="102"/>
    </location>
</feature>
<keyword evidence="1" id="KW-0812">Transmembrane</keyword>
<keyword evidence="1" id="KW-0472">Membrane</keyword>
<evidence type="ECO:0000313" key="3">
    <source>
        <dbReference type="Proteomes" id="UP000298416"/>
    </source>
</evidence>
<reference evidence="2" key="2">
    <citation type="submission" date="2020-08" db="EMBL/GenBank/DDBJ databases">
        <title>Plant Genome Project.</title>
        <authorList>
            <person name="Zhang R.-G."/>
        </authorList>
    </citation>
    <scope>NUCLEOTIDE SEQUENCE</scope>
    <source>
        <strain evidence="2">Huo1</strain>
        <tissue evidence="2">Leaf</tissue>
    </source>
</reference>
<dbReference type="EMBL" id="PNBA02000002">
    <property type="protein sequence ID" value="KAG6434808.1"/>
    <property type="molecule type" value="Genomic_DNA"/>
</dbReference>
<keyword evidence="1" id="KW-1133">Transmembrane helix</keyword>
<sequence length="111" mass="12735">MEKIGEDLQTEKLKSQIDEDLQTEKLKSQTAIRCAKAAILLSSLKNATNALTTDVPQLQNESKIEKLMIDLVKEKQKLKKLRHSIGILILFYFLVLFIYPIFLKFHSPFAS</sequence>
<dbReference type="AlphaFoldDB" id="A0A8X8YSI2"/>
<dbReference type="Proteomes" id="UP000298416">
    <property type="component" value="Unassembled WGS sequence"/>
</dbReference>